<dbReference type="SUPFAM" id="SSF81383">
    <property type="entry name" value="F-box domain"/>
    <property type="match status" value="1"/>
</dbReference>
<dbReference type="InterPro" id="IPR001810">
    <property type="entry name" value="F-box_dom"/>
</dbReference>
<dbReference type="PROSITE" id="PS50181">
    <property type="entry name" value="FBOX"/>
    <property type="match status" value="1"/>
</dbReference>
<protein>
    <recommendedName>
        <fullName evidence="2">F-box domain-containing protein</fullName>
    </recommendedName>
</protein>
<organism evidence="3 4">
    <name type="scientific">Neofusicoccum ribis</name>
    <dbReference type="NCBI Taxonomy" id="45134"/>
    <lineage>
        <taxon>Eukaryota</taxon>
        <taxon>Fungi</taxon>
        <taxon>Dikarya</taxon>
        <taxon>Ascomycota</taxon>
        <taxon>Pezizomycotina</taxon>
        <taxon>Dothideomycetes</taxon>
        <taxon>Dothideomycetes incertae sedis</taxon>
        <taxon>Botryosphaeriales</taxon>
        <taxon>Botryosphaeriaceae</taxon>
        <taxon>Neofusicoccum</taxon>
    </lineage>
</organism>
<evidence type="ECO:0000256" key="1">
    <source>
        <dbReference type="SAM" id="MobiDB-lite"/>
    </source>
</evidence>
<dbReference type="Proteomes" id="UP001521116">
    <property type="component" value="Unassembled WGS sequence"/>
</dbReference>
<dbReference type="InterPro" id="IPR036047">
    <property type="entry name" value="F-box-like_dom_sf"/>
</dbReference>
<accession>A0ABR3STN7</accession>
<evidence type="ECO:0000313" key="4">
    <source>
        <dbReference type="Proteomes" id="UP001521116"/>
    </source>
</evidence>
<gene>
    <name evidence="3" type="ORF">SLS56_005410</name>
</gene>
<dbReference type="Pfam" id="PF00646">
    <property type="entry name" value="F-box"/>
    <property type="match status" value="1"/>
</dbReference>
<name>A0ABR3STN7_9PEZI</name>
<feature type="region of interest" description="Disordered" evidence="1">
    <location>
        <begin position="1"/>
        <end position="24"/>
    </location>
</feature>
<evidence type="ECO:0000259" key="2">
    <source>
        <dbReference type="PROSITE" id="PS50181"/>
    </source>
</evidence>
<sequence>MTGATTNGCTGSSAPNLPDGHGEQLASLQDDVDKVLSLLHHDPPRVQLEDMKALLARVRDFLRFKPLNARPLSSLPEELTDRILSFCDRDTLKSARVVCRALSRMATPRLFGTVHIALIQDVLENFLEIANHPELSQYVKHLVFHGQIPRAFRSQKDWERYIDLRPYPDIGLPLGLTHDDNPFPPGSAAARTWSKTPKHDKNPTELREHYKNYKAVCHTISDVMRWLHAQNNGRRPDVAANRCNPMRHVCADFHKAVGKLPNLETAALTCHNFNDDEHPFWKAMQRKILVTPSQWKRYYPPDNSPICYDQPDYHMEGVVQLSMLLKALGDARGKNKLRSLNIATERDPFWIQEHLWDPADLWDQDFVEDLPRKAAYLGLFHSMSETFAPLTSLEMDVQYQLGVNHDLIADRTSEFLHRATNLERLKLCFMEDNWEGREEDQERCDLLARLHDISWPRLKELRIETITTASAFLAFLRRVAPSLRALHLYHVSLVHGSALWEDVIAQLPQLLTLDDVSLDSLWDNKPKAGPASATDANSTASDDFGRYLLEDAWDSDLEEDQVRALHKFITRETESMPSLDANEFYASWSGKDNDDSSMIWSDVE</sequence>
<feature type="domain" description="F-box" evidence="2">
    <location>
        <begin position="69"/>
        <end position="114"/>
    </location>
</feature>
<feature type="compositionally biased region" description="Polar residues" evidence="1">
    <location>
        <begin position="1"/>
        <end position="15"/>
    </location>
</feature>
<keyword evidence="4" id="KW-1185">Reference proteome</keyword>
<evidence type="ECO:0000313" key="3">
    <source>
        <dbReference type="EMBL" id="KAL1629306.1"/>
    </source>
</evidence>
<proteinExistence type="predicted"/>
<dbReference type="EMBL" id="JAJVDC020000054">
    <property type="protein sequence ID" value="KAL1629306.1"/>
    <property type="molecule type" value="Genomic_DNA"/>
</dbReference>
<reference evidence="3 4" key="1">
    <citation type="submission" date="2024-02" db="EMBL/GenBank/DDBJ databases">
        <title>De novo assembly and annotation of 12 fungi associated with fruit tree decline syndrome in Ontario, Canada.</title>
        <authorList>
            <person name="Sulman M."/>
            <person name="Ellouze W."/>
            <person name="Ilyukhin E."/>
        </authorList>
    </citation>
    <scope>NUCLEOTIDE SEQUENCE [LARGE SCALE GENOMIC DNA]</scope>
    <source>
        <strain evidence="3 4">M1-105</strain>
    </source>
</reference>
<dbReference type="CDD" id="cd09917">
    <property type="entry name" value="F-box_SF"/>
    <property type="match status" value="1"/>
</dbReference>
<comment type="caution">
    <text evidence="3">The sequence shown here is derived from an EMBL/GenBank/DDBJ whole genome shotgun (WGS) entry which is preliminary data.</text>
</comment>